<keyword evidence="17" id="KW-0739">Sodium transport</keyword>
<feature type="transmembrane region" description="Helical" evidence="23">
    <location>
        <begin position="91"/>
        <end position="111"/>
    </location>
</feature>
<feature type="transmembrane region" description="Helical" evidence="23">
    <location>
        <begin position="66"/>
        <end position="85"/>
    </location>
</feature>
<comment type="caution">
    <text evidence="25">The sequence shown here is derived from an EMBL/GenBank/DDBJ whole genome shotgun (WGS) entry which is preliminary data.</text>
</comment>
<dbReference type="Pfam" id="PF00689">
    <property type="entry name" value="Cation_ATPase_C"/>
    <property type="match status" value="1"/>
</dbReference>
<feature type="transmembrane region" description="Helical" evidence="23">
    <location>
        <begin position="922"/>
        <end position="945"/>
    </location>
</feature>
<gene>
    <name evidence="25" type="ORF">G3M48_002216</name>
</gene>
<evidence type="ECO:0000313" key="25">
    <source>
        <dbReference type="EMBL" id="KAK8147053.1"/>
    </source>
</evidence>
<dbReference type="FunFam" id="3.40.1110.10:FF:000039">
    <property type="entry name" value="Sodium P-type ATPase"/>
    <property type="match status" value="1"/>
</dbReference>
<dbReference type="Pfam" id="PF13246">
    <property type="entry name" value="Cation_ATPase"/>
    <property type="match status" value="1"/>
</dbReference>
<evidence type="ECO:0000256" key="17">
    <source>
        <dbReference type="ARBA" id="ARBA00023201"/>
    </source>
</evidence>
<dbReference type="InterPro" id="IPR001757">
    <property type="entry name" value="P_typ_ATPase"/>
</dbReference>
<dbReference type="PRINTS" id="PR00119">
    <property type="entry name" value="CATATPASE"/>
</dbReference>
<evidence type="ECO:0000259" key="24">
    <source>
        <dbReference type="SMART" id="SM00831"/>
    </source>
</evidence>
<dbReference type="GO" id="GO:0005886">
    <property type="term" value="C:plasma membrane"/>
    <property type="evidence" value="ECO:0007669"/>
    <property type="project" value="UniProtKB-SubCell"/>
</dbReference>
<dbReference type="SUPFAM" id="SSF81653">
    <property type="entry name" value="Calcium ATPase, transduction domain A"/>
    <property type="match status" value="1"/>
</dbReference>
<keyword evidence="16 23" id="KW-0472">Membrane</keyword>
<dbReference type="Gene3D" id="3.40.50.1000">
    <property type="entry name" value="HAD superfamily/HAD-like"/>
    <property type="match status" value="1"/>
</dbReference>
<evidence type="ECO:0000256" key="6">
    <source>
        <dbReference type="ARBA" id="ARBA00022692"/>
    </source>
</evidence>
<evidence type="ECO:0000256" key="12">
    <source>
        <dbReference type="ARBA" id="ARBA00022967"/>
    </source>
</evidence>
<comment type="catalytic activity">
    <reaction evidence="20">
        <text>K(+)(in) + ATP + H2O = K(+)(out) + ADP + phosphate + H(+)</text>
        <dbReference type="Rhea" id="RHEA:75815"/>
        <dbReference type="ChEBI" id="CHEBI:15377"/>
        <dbReference type="ChEBI" id="CHEBI:15378"/>
        <dbReference type="ChEBI" id="CHEBI:29103"/>
        <dbReference type="ChEBI" id="CHEBI:30616"/>
        <dbReference type="ChEBI" id="CHEBI:43474"/>
        <dbReference type="ChEBI" id="CHEBI:456216"/>
    </reaction>
</comment>
<dbReference type="InterPro" id="IPR006414">
    <property type="entry name" value="P-type_ATPase_IID"/>
</dbReference>
<feature type="transmembrane region" description="Helical" evidence="23">
    <location>
        <begin position="876"/>
        <end position="902"/>
    </location>
</feature>
<keyword evidence="26" id="KW-1185">Reference proteome</keyword>
<dbReference type="GO" id="GO:0008554">
    <property type="term" value="F:P-type sodium transporter activity"/>
    <property type="evidence" value="ECO:0007669"/>
    <property type="project" value="UniProtKB-EC"/>
</dbReference>
<keyword evidence="3" id="KW-0813">Transport</keyword>
<dbReference type="NCBIfam" id="TIGR01523">
    <property type="entry name" value="ATPase-IID_K-Na"/>
    <property type="match status" value="1"/>
</dbReference>
<evidence type="ECO:0000256" key="16">
    <source>
        <dbReference type="ARBA" id="ARBA00023136"/>
    </source>
</evidence>
<dbReference type="SUPFAM" id="SSF81665">
    <property type="entry name" value="Calcium ATPase, transmembrane domain M"/>
    <property type="match status" value="1"/>
</dbReference>
<name>A0AAW0RXI2_9HYPO</name>
<evidence type="ECO:0000256" key="10">
    <source>
        <dbReference type="ARBA" id="ARBA00022842"/>
    </source>
</evidence>
<evidence type="ECO:0000256" key="15">
    <source>
        <dbReference type="ARBA" id="ARBA00023065"/>
    </source>
</evidence>
<keyword evidence="6 23" id="KW-0812">Transmembrane</keyword>
<keyword evidence="13 23" id="KW-1133">Transmembrane helix</keyword>
<dbReference type="InterPro" id="IPR023298">
    <property type="entry name" value="ATPase_P-typ_TM_dom_sf"/>
</dbReference>
<dbReference type="AlphaFoldDB" id="A0AAW0RXI2"/>
<dbReference type="InterPro" id="IPR004014">
    <property type="entry name" value="ATPase_P-typ_cation-transptr_N"/>
</dbReference>
<dbReference type="FunFam" id="3.40.50.1000:FF:000047">
    <property type="entry name" value="Sodium P-type ATPase"/>
    <property type="match status" value="1"/>
</dbReference>
<dbReference type="NCBIfam" id="TIGR01494">
    <property type="entry name" value="ATPase_P-type"/>
    <property type="match status" value="2"/>
</dbReference>
<evidence type="ECO:0000256" key="20">
    <source>
        <dbReference type="ARBA" id="ARBA00048599"/>
    </source>
</evidence>
<dbReference type="SFLD" id="SFLDS00003">
    <property type="entry name" value="Haloacid_Dehalogenase"/>
    <property type="match status" value="1"/>
</dbReference>
<dbReference type="InterPro" id="IPR044492">
    <property type="entry name" value="P_typ_ATPase_HD_dom"/>
</dbReference>
<dbReference type="InterPro" id="IPR036412">
    <property type="entry name" value="HAD-like_sf"/>
</dbReference>
<dbReference type="InterPro" id="IPR018303">
    <property type="entry name" value="ATPase_P-typ_P_site"/>
</dbReference>
<evidence type="ECO:0000256" key="14">
    <source>
        <dbReference type="ARBA" id="ARBA00023053"/>
    </source>
</evidence>
<evidence type="ECO:0000256" key="21">
    <source>
        <dbReference type="ARBA" id="ARBA00049499"/>
    </source>
</evidence>
<feature type="transmembrane region" description="Helical" evidence="23">
    <location>
        <begin position="798"/>
        <end position="819"/>
    </location>
</feature>
<dbReference type="SMART" id="SM00831">
    <property type="entry name" value="Cation_ATPase_N"/>
    <property type="match status" value="1"/>
</dbReference>
<keyword evidence="4" id="KW-1003">Cell membrane</keyword>
<sequence length="1072" mass="116346">MDVSSGQQQSSTPMSRPAHSMSSEETLKELRADASSGLSSNEAEQRLASIGRNELEQKKGVQPIKIFLEQIFNAMTMVLLLALAASFGIRAWIEGGILGGIIVFNIFIGYLQTLQAERTIDSLRTLGSPTCNVFRDGATVTIPTAEVVPGDIVHLSTGDSVPADIRLFEAVNLEADEALLTGEAAPVLKIPALVFDDDTGPGDRLNVVFSSTTVTKGRGRGVVFATGMSTEIGLIARALETDGKAAVQDTAATDSLFKRAWKSATGVLGEFFGLTVGTPLQRKLAQLFLGLLGFAIICAIIVLGANKFNAQTDVILYAVTTAIGTIPVALLLVLTVTMAAGTKKMLQRHVIVRNLSSLEALGGVTNVCSDKTGTITQGRMVVRKAWLPATGTYSVETTNDVYNPTVGHVSFTNTEPKDMGQTDKSESFKSITPTEHVGATPALQWYLNVASLANLATLEQGDDSEEKDSGEWKARGAPTEIAIEVFASRFGWNRIVLSEGPSAKWNHIAEFPFDSDVKKMSVLFRDTESQQIHVFTKGAVERVLDICTKIAFQDEIRHLTAETKDSILANMDALASQGLRVLALAHKVNETTTTSTEISASDFASGATTTTTSPSRDAFEHSLVFRGLVGIYDPPRPESAPSVRAFHEAGIAVHMLTGDHPQTACAIAQDVGILPASESSSSSSSSSSLMTTAQRFDALSDAQIDELPQLPLVVARCAPSTKVRMIEALHRRGKYVAMTGDGVNDSPSLKRADIGIAMGTGSDVAKESSDIVLTDDNFASILNAIEEGRRIFDNIQKFLLHVLAANLGFVISLLVGLSFKDRQGVSVFLLSPVEILWMLLGTGAFSETGLGFERAVPDILNRPPHNLKYGVFTPEFVLDMVIYGILMAGCVLGSFTVVIFGFDNGNLGVDCNNRYSTACDEVFRARATCYATMTWIFLLFSWELIDFRRSMFYMPRGIGAWTGHLWSNKFLFFSVTVVFAIVFPTIYIPGLNHVVFLHTGITWEWAVVFISVGVWMAGTESWKWMKRAYFRRTAPKTETSPALALSRDVQFVAKYEMPNRTMHRAGGTIKYR</sequence>
<feature type="compositionally biased region" description="Polar residues" evidence="22">
    <location>
        <begin position="1"/>
        <end position="24"/>
    </location>
</feature>
<dbReference type="InterPro" id="IPR006068">
    <property type="entry name" value="ATPase_P-typ_cation-transptr_C"/>
</dbReference>
<evidence type="ECO:0000256" key="19">
    <source>
        <dbReference type="ARBA" id="ARBA00035029"/>
    </source>
</evidence>
<keyword evidence="15" id="KW-0406">Ion transport</keyword>
<dbReference type="EMBL" id="JAAHCF010000172">
    <property type="protein sequence ID" value="KAK8147053.1"/>
    <property type="molecule type" value="Genomic_DNA"/>
</dbReference>
<organism evidence="25 26">
    <name type="scientific">Beauveria asiatica</name>
    <dbReference type="NCBI Taxonomy" id="1069075"/>
    <lineage>
        <taxon>Eukaryota</taxon>
        <taxon>Fungi</taxon>
        <taxon>Dikarya</taxon>
        <taxon>Ascomycota</taxon>
        <taxon>Pezizomycotina</taxon>
        <taxon>Sordariomycetes</taxon>
        <taxon>Hypocreomycetidae</taxon>
        <taxon>Hypocreales</taxon>
        <taxon>Cordycipitaceae</taxon>
        <taxon>Beauveria</taxon>
    </lineage>
</organism>
<protein>
    <recommendedName>
        <fullName evidence="19">P-type Na(+) transporter</fullName>
        <ecNumber evidence="19">7.2.2.3</ecNumber>
    </recommendedName>
</protein>
<feature type="transmembrane region" description="Helical" evidence="23">
    <location>
        <begin position="825"/>
        <end position="845"/>
    </location>
</feature>
<feature type="transmembrane region" description="Helical" evidence="23">
    <location>
        <begin position="994"/>
        <end position="1017"/>
    </location>
</feature>
<dbReference type="PROSITE" id="PS00154">
    <property type="entry name" value="ATPASE_E1_E2"/>
    <property type="match status" value="1"/>
</dbReference>
<dbReference type="GO" id="GO:0016887">
    <property type="term" value="F:ATP hydrolysis activity"/>
    <property type="evidence" value="ECO:0007669"/>
    <property type="project" value="InterPro"/>
</dbReference>
<feature type="region of interest" description="Disordered" evidence="22">
    <location>
        <begin position="1"/>
        <end position="43"/>
    </location>
</feature>
<keyword evidence="12" id="KW-1278">Translocase</keyword>
<feature type="transmembrane region" description="Helical" evidence="23">
    <location>
        <begin position="966"/>
        <end position="988"/>
    </location>
</feature>
<dbReference type="SFLD" id="SFLDG00002">
    <property type="entry name" value="C1.7:_P-type_atpase_like"/>
    <property type="match status" value="1"/>
</dbReference>
<dbReference type="Gene3D" id="2.70.150.10">
    <property type="entry name" value="Calcium-transporting ATPase, cytoplasmic transduction domain A"/>
    <property type="match status" value="1"/>
</dbReference>
<dbReference type="SUPFAM" id="SSF56784">
    <property type="entry name" value="HAD-like"/>
    <property type="match status" value="1"/>
</dbReference>
<evidence type="ECO:0000256" key="8">
    <source>
        <dbReference type="ARBA" id="ARBA00022741"/>
    </source>
</evidence>
<dbReference type="InterPro" id="IPR059000">
    <property type="entry name" value="ATPase_P-type_domA"/>
</dbReference>
<evidence type="ECO:0000256" key="1">
    <source>
        <dbReference type="ARBA" id="ARBA00001946"/>
    </source>
</evidence>
<dbReference type="FunFam" id="2.70.150.10:FF:000016">
    <property type="entry name" value="Calcium-transporting P-type ATPase putative"/>
    <property type="match status" value="1"/>
</dbReference>
<feature type="domain" description="Cation-transporting P-type ATPase N-terminal" evidence="24">
    <location>
        <begin position="17"/>
        <end position="91"/>
    </location>
</feature>
<dbReference type="Pfam" id="PF08282">
    <property type="entry name" value="Hydrolase_3"/>
    <property type="match status" value="1"/>
</dbReference>
<feature type="transmembrane region" description="Helical" evidence="23">
    <location>
        <begin position="314"/>
        <end position="340"/>
    </location>
</feature>
<dbReference type="Gene3D" id="3.40.1110.10">
    <property type="entry name" value="Calcium-transporting ATPase, cytoplasmic domain N"/>
    <property type="match status" value="1"/>
</dbReference>
<dbReference type="Gene3D" id="1.20.1110.10">
    <property type="entry name" value="Calcium-transporting ATPase, transmembrane domain"/>
    <property type="match status" value="2"/>
</dbReference>
<keyword evidence="7" id="KW-0479">Metal-binding</keyword>
<comment type="catalytic activity">
    <reaction evidence="21">
        <text>Na(+)(in) + ATP + H2O = Na(+)(out) + ADP + phosphate + H(+)</text>
        <dbReference type="Rhea" id="RHEA:14633"/>
        <dbReference type="ChEBI" id="CHEBI:15377"/>
        <dbReference type="ChEBI" id="CHEBI:15378"/>
        <dbReference type="ChEBI" id="CHEBI:29101"/>
        <dbReference type="ChEBI" id="CHEBI:30616"/>
        <dbReference type="ChEBI" id="CHEBI:43474"/>
        <dbReference type="ChEBI" id="CHEBI:456216"/>
        <dbReference type="EC" id="7.2.2.3"/>
    </reaction>
    <physiologicalReaction direction="left-to-right" evidence="21">
        <dbReference type="Rhea" id="RHEA:14634"/>
    </physiologicalReaction>
</comment>
<keyword evidence="11" id="KW-0630">Potassium</keyword>
<dbReference type="GO" id="GO:0046872">
    <property type="term" value="F:metal ion binding"/>
    <property type="evidence" value="ECO:0007669"/>
    <property type="project" value="UniProtKB-KW"/>
</dbReference>
<evidence type="ECO:0000256" key="22">
    <source>
        <dbReference type="SAM" id="MobiDB-lite"/>
    </source>
</evidence>
<dbReference type="InterPro" id="IPR008250">
    <property type="entry name" value="ATPase_P-typ_transduc_dom_A_sf"/>
</dbReference>
<dbReference type="EC" id="7.2.2.3" evidence="19"/>
<keyword evidence="9" id="KW-0067">ATP-binding</keyword>
<dbReference type="Pfam" id="PF00690">
    <property type="entry name" value="Cation_ATPase_N"/>
    <property type="match status" value="1"/>
</dbReference>
<dbReference type="Proteomes" id="UP001397290">
    <property type="component" value="Unassembled WGS sequence"/>
</dbReference>
<feature type="transmembrane region" description="Helical" evidence="23">
    <location>
        <begin position="287"/>
        <end position="308"/>
    </location>
</feature>
<evidence type="ECO:0000256" key="3">
    <source>
        <dbReference type="ARBA" id="ARBA00022448"/>
    </source>
</evidence>
<evidence type="ECO:0000256" key="2">
    <source>
        <dbReference type="ARBA" id="ARBA00004651"/>
    </source>
</evidence>
<dbReference type="SUPFAM" id="SSF81660">
    <property type="entry name" value="Metal cation-transporting ATPase, ATP-binding domain N"/>
    <property type="match status" value="1"/>
</dbReference>
<dbReference type="GO" id="GO:0005524">
    <property type="term" value="F:ATP binding"/>
    <property type="evidence" value="ECO:0007669"/>
    <property type="project" value="UniProtKB-KW"/>
</dbReference>
<dbReference type="FunFam" id="1.20.1110.10:FF:000015">
    <property type="entry name" value="Sodium ion P-type ATPase"/>
    <property type="match status" value="1"/>
</dbReference>
<keyword evidence="5" id="KW-0633">Potassium transport</keyword>
<evidence type="ECO:0000256" key="23">
    <source>
        <dbReference type="SAM" id="Phobius"/>
    </source>
</evidence>
<comment type="cofactor">
    <cofactor evidence="1">
        <name>Mg(2+)</name>
        <dbReference type="ChEBI" id="CHEBI:18420"/>
    </cofactor>
</comment>
<dbReference type="SFLD" id="SFLDF00027">
    <property type="entry name" value="p-type_atpase"/>
    <property type="match status" value="1"/>
</dbReference>
<dbReference type="GO" id="GO:0006813">
    <property type="term" value="P:potassium ion transport"/>
    <property type="evidence" value="ECO:0007669"/>
    <property type="project" value="UniProtKB-KW"/>
</dbReference>
<evidence type="ECO:0000256" key="13">
    <source>
        <dbReference type="ARBA" id="ARBA00022989"/>
    </source>
</evidence>
<proteinExistence type="inferred from homology"/>
<comment type="similarity">
    <text evidence="18">Belongs to the cation transport ATPase (P-type) (TC 3.A.3) family. Type IID subfamily.</text>
</comment>
<keyword evidence="8" id="KW-0547">Nucleotide-binding</keyword>
<evidence type="ECO:0000256" key="5">
    <source>
        <dbReference type="ARBA" id="ARBA00022538"/>
    </source>
</evidence>
<comment type="subcellular location">
    <subcellularLocation>
        <location evidence="2">Cell membrane</location>
        <topology evidence="2">Multi-pass membrane protein</topology>
    </subcellularLocation>
</comment>
<accession>A0AAW0RXI2</accession>
<dbReference type="InterPro" id="IPR023299">
    <property type="entry name" value="ATPase_P-typ_cyto_dom_N"/>
</dbReference>
<evidence type="ECO:0000256" key="9">
    <source>
        <dbReference type="ARBA" id="ARBA00022840"/>
    </source>
</evidence>
<keyword evidence="14" id="KW-0915">Sodium</keyword>
<dbReference type="InterPro" id="IPR023214">
    <property type="entry name" value="HAD_sf"/>
</dbReference>
<evidence type="ECO:0000313" key="26">
    <source>
        <dbReference type="Proteomes" id="UP001397290"/>
    </source>
</evidence>
<reference evidence="25 26" key="1">
    <citation type="submission" date="2020-02" db="EMBL/GenBank/DDBJ databases">
        <title>Comparative genomics of the hypocrealean fungal genus Beauvera.</title>
        <authorList>
            <person name="Showalter D.N."/>
            <person name="Bushley K.E."/>
            <person name="Rehner S.A."/>
        </authorList>
    </citation>
    <scope>NUCLEOTIDE SEQUENCE [LARGE SCALE GENOMIC DNA]</scope>
    <source>
        <strain evidence="25 26">ARSEF4384</strain>
    </source>
</reference>
<dbReference type="PANTHER" id="PTHR42861">
    <property type="entry name" value="CALCIUM-TRANSPORTING ATPASE"/>
    <property type="match status" value="1"/>
</dbReference>
<evidence type="ECO:0000256" key="18">
    <source>
        <dbReference type="ARBA" id="ARBA00035017"/>
    </source>
</evidence>
<evidence type="ECO:0000256" key="7">
    <source>
        <dbReference type="ARBA" id="ARBA00022723"/>
    </source>
</evidence>
<keyword evidence="10" id="KW-0460">Magnesium</keyword>
<dbReference type="Pfam" id="PF00122">
    <property type="entry name" value="E1-E2_ATPase"/>
    <property type="match status" value="1"/>
</dbReference>
<evidence type="ECO:0000256" key="11">
    <source>
        <dbReference type="ARBA" id="ARBA00022958"/>
    </source>
</evidence>
<evidence type="ECO:0000256" key="4">
    <source>
        <dbReference type="ARBA" id="ARBA00022475"/>
    </source>
</evidence>